<keyword evidence="2" id="KW-1185">Reference proteome</keyword>
<proteinExistence type="predicted"/>
<evidence type="ECO:0000313" key="2">
    <source>
        <dbReference type="Proteomes" id="UP000005519"/>
    </source>
</evidence>
<dbReference type="AlphaFoldDB" id="C9PRD2"/>
<name>C9PRD2_9PAST</name>
<evidence type="ECO:0000313" key="1">
    <source>
        <dbReference type="EMBL" id="EEX50033.1"/>
    </source>
</evidence>
<sequence>MAESDFPHSINPLLSAVIFLKIFQFSQRSTAKNFLMLFQFETDFVK</sequence>
<dbReference type="EMBL" id="ACZR01000014">
    <property type="protein sequence ID" value="EEX50033.1"/>
    <property type="molecule type" value="Genomic_DNA"/>
</dbReference>
<dbReference type="Proteomes" id="UP000005519">
    <property type="component" value="Unassembled WGS sequence"/>
</dbReference>
<organism evidence="1 2">
    <name type="scientific">Pasteurella dagmatis ATCC 43325</name>
    <dbReference type="NCBI Taxonomy" id="667128"/>
    <lineage>
        <taxon>Bacteria</taxon>
        <taxon>Pseudomonadati</taxon>
        <taxon>Pseudomonadota</taxon>
        <taxon>Gammaproteobacteria</taxon>
        <taxon>Pasteurellales</taxon>
        <taxon>Pasteurellaceae</taxon>
        <taxon>Pasteurella</taxon>
    </lineage>
</organism>
<accession>C9PRD2</accession>
<protein>
    <submittedName>
        <fullName evidence="1">Uncharacterized protein</fullName>
    </submittedName>
</protein>
<comment type="caution">
    <text evidence="1">The sequence shown here is derived from an EMBL/GenBank/DDBJ whole genome shotgun (WGS) entry which is preliminary data.</text>
</comment>
<dbReference type="HOGENOM" id="CLU_3186928_0_0_6"/>
<reference evidence="1 2" key="1">
    <citation type="submission" date="2009-10" db="EMBL/GenBank/DDBJ databases">
        <authorList>
            <person name="Muzny D."/>
            <person name="Qin X."/>
            <person name="Deng J."/>
            <person name="Jiang H."/>
            <person name="Liu Y."/>
            <person name="Qu J."/>
            <person name="Song X.-Z."/>
            <person name="Zhang L."/>
            <person name="Thornton R."/>
            <person name="Coyle M."/>
            <person name="Francisco L."/>
            <person name="Jackson L."/>
            <person name="Javaid M."/>
            <person name="Korchina V."/>
            <person name="Kovar C."/>
            <person name="Mata R."/>
            <person name="Mathew T."/>
            <person name="Ngo R."/>
            <person name="Nguyen L."/>
            <person name="Nguyen N."/>
            <person name="Okwuonu G."/>
            <person name="Ongeri F."/>
            <person name="Pham C."/>
            <person name="Simmons D."/>
            <person name="Wilczek-Boney K."/>
            <person name="Hale W."/>
            <person name="Jakkamsetti A."/>
            <person name="Pham P."/>
            <person name="Ruth R."/>
            <person name="San Lucas F."/>
            <person name="Warren J."/>
            <person name="Zhang J."/>
            <person name="Zhao Z."/>
            <person name="Zhou C."/>
            <person name="Zhu D."/>
            <person name="Lee S."/>
            <person name="Bess C."/>
            <person name="Blankenburg K."/>
            <person name="Forbes L."/>
            <person name="Fu Q."/>
            <person name="Gubbala S."/>
            <person name="Hirani K."/>
            <person name="Jayaseelan J.C."/>
            <person name="Lara F."/>
            <person name="Munidasa M."/>
            <person name="Palculict T."/>
            <person name="Patil S."/>
            <person name="Pu L.-L."/>
            <person name="Saada N."/>
            <person name="Tang L."/>
            <person name="Weissenberger G."/>
            <person name="Zhu Y."/>
            <person name="Hemphill L."/>
            <person name="Shang Y."/>
            <person name="Youmans B."/>
            <person name="Ayvaz T."/>
            <person name="Ross M."/>
            <person name="Santibanez J."/>
            <person name="Aqrawi P."/>
            <person name="Gross S."/>
            <person name="Joshi V."/>
            <person name="Fowler G."/>
            <person name="Nazareth L."/>
            <person name="Reid J."/>
            <person name="Worley K."/>
            <person name="Petrosino J."/>
            <person name="Highlander S."/>
            <person name="Gibbs R."/>
        </authorList>
    </citation>
    <scope>NUCLEOTIDE SEQUENCE [LARGE SCALE GENOMIC DNA]</scope>
    <source>
        <strain evidence="1 2">ATCC 43325</strain>
    </source>
</reference>
<gene>
    <name evidence="1" type="ORF">HMPREF0621_1556</name>
</gene>